<evidence type="ECO:0000313" key="2">
    <source>
        <dbReference type="Proteomes" id="UP000002037"/>
    </source>
</evidence>
<dbReference type="STRING" id="294747.C5MFL4"/>
<dbReference type="EMBL" id="GG692401">
    <property type="protein sequence ID" value="EER31127.1"/>
    <property type="molecule type" value="Genomic_DNA"/>
</dbReference>
<evidence type="ECO:0000313" key="1">
    <source>
        <dbReference type="EMBL" id="EER31127.1"/>
    </source>
</evidence>
<dbReference type="GeneID" id="8296566"/>
<gene>
    <name evidence="1" type="ORF">CTRG_04857</name>
</gene>
<dbReference type="OrthoDB" id="4019982at2759"/>
<sequence length="404" mass="46584">MTSSHIPSSVRKLLQIYKSLSYQLNNLYPHDVSAYLSSTSDLQVINNQWQLLRNNRIKGEKLSSVSDLDSHMFMNPIQFGPYELKKTSQLFDTSKKPLRKSLIPNTNNSSVNNGKYVSNVENAIRSYYSPYGSLPKTKKLQDAFKFYATQFDSNIPITLLFKSTADLFSTFPMSHYDASYVEFKAAVDDINANHGTGYRFSRIQNIDLFNLALRYNSFMNTTVKDDTNIPWEKVNQVQDSLVDMVRHTQKVDIIQTSTGNPTASNDLYLREYLSEDIDTKFIDSREIMDFCEQMPYTIRMTNYYMMNILDLFEDKHSLFVRLLESTDMQIIGARLWLKNGQLNEIINEIIETRNDGSKTSYEDLLKLTHVPDKNDVCLMMEYLATKGLVSVKQSADKNALYLLP</sequence>
<dbReference type="eggNOG" id="ENOG502RPY9">
    <property type="taxonomic scope" value="Eukaryota"/>
</dbReference>
<proteinExistence type="predicted"/>
<dbReference type="Proteomes" id="UP000002037">
    <property type="component" value="Unassembled WGS sequence"/>
</dbReference>
<reference evidence="1 2" key="1">
    <citation type="journal article" date="2009" name="Nature">
        <title>Evolution of pathogenicity and sexual reproduction in eight Candida genomes.</title>
        <authorList>
            <person name="Butler G."/>
            <person name="Rasmussen M.D."/>
            <person name="Lin M.F."/>
            <person name="Santos M.A."/>
            <person name="Sakthikumar S."/>
            <person name="Munro C.A."/>
            <person name="Rheinbay E."/>
            <person name="Grabherr M."/>
            <person name="Forche A."/>
            <person name="Reedy J.L."/>
            <person name="Agrafioti I."/>
            <person name="Arnaud M.B."/>
            <person name="Bates S."/>
            <person name="Brown A.J."/>
            <person name="Brunke S."/>
            <person name="Costanzo M.C."/>
            <person name="Fitzpatrick D.A."/>
            <person name="de Groot P.W."/>
            <person name="Harris D."/>
            <person name="Hoyer L.L."/>
            <person name="Hube B."/>
            <person name="Klis F.M."/>
            <person name="Kodira C."/>
            <person name="Lennard N."/>
            <person name="Logue M.E."/>
            <person name="Martin R."/>
            <person name="Neiman A.M."/>
            <person name="Nikolaou E."/>
            <person name="Quail M.A."/>
            <person name="Quinn J."/>
            <person name="Santos M.C."/>
            <person name="Schmitzberger F.F."/>
            <person name="Sherlock G."/>
            <person name="Shah P."/>
            <person name="Silverstein K.A."/>
            <person name="Skrzypek M.S."/>
            <person name="Soll D."/>
            <person name="Staggs R."/>
            <person name="Stansfield I."/>
            <person name="Stumpf M.P."/>
            <person name="Sudbery P.E."/>
            <person name="Srikantha T."/>
            <person name="Zeng Q."/>
            <person name="Berman J."/>
            <person name="Berriman M."/>
            <person name="Heitman J."/>
            <person name="Gow N.A."/>
            <person name="Lorenz M.C."/>
            <person name="Birren B.W."/>
            <person name="Kellis M."/>
            <person name="Cuomo C.A."/>
        </authorList>
    </citation>
    <scope>NUCLEOTIDE SEQUENCE [LARGE SCALE GENOMIC DNA]</scope>
    <source>
        <strain evidence="2">ATCC MYA-3404 / T1</strain>
    </source>
</reference>
<organism evidence="1 2">
    <name type="scientific">Candida tropicalis (strain ATCC MYA-3404 / T1)</name>
    <name type="common">Yeast</name>
    <dbReference type="NCBI Taxonomy" id="294747"/>
    <lineage>
        <taxon>Eukaryota</taxon>
        <taxon>Fungi</taxon>
        <taxon>Dikarya</taxon>
        <taxon>Ascomycota</taxon>
        <taxon>Saccharomycotina</taxon>
        <taxon>Pichiomycetes</taxon>
        <taxon>Debaryomycetaceae</taxon>
        <taxon>Candida/Lodderomyces clade</taxon>
        <taxon>Candida</taxon>
    </lineage>
</organism>
<dbReference type="AlphaFoldDB" id="C5MFL4"/>
<name>C5MFL4_CANTT</name>
<keyword evidence="2" id="KW-1185">Reference proteome</keyword>
<dbReference type="KEGG" id="ctp:CTRG_04857"/>
<accession>C5MFL4</accession>
<protein>
    <submittedName>
        <fullName evidence="1">Uncharacterized protein</fullName>
    </submittedName>
</protein>
<dbReference type="RefSeq" id="XP_002550559.1">
    <property type="nucleotide sequence ID" value="XM_002550513.1"/>
</dbReference>
<dbReference type="VEuPathDB" id="FungiDB:CTRG_04857"/>
<dbReference type="HOGENOM" id="CLU_681516_0_0_1"/>